<name>V4HQS7_PSEL2</name>
<dbReference type="Proteomes" id="UP000017820">
    <property type="component" value="Unassembled WGS sequence"/>
</dbReference>
<reference evidence="1 2" key="1">
    <citation type="submission" date="2013-07" db="EMBL/GenBank/DDBJ databases">
        <title>Draft genome sequence of Pseudoalteromonas luteoviolacea 2ta16.</title>
        <authorList>
            <person name="Allen E.E."/>
            <person name="Azam F."/>
            <person name="Podell S."/>
        </authorList>
    </citation>
    <scope>NUCLEOTIDE SEQUENCE [LARGE SCALE GENOMIC DNA]</scope>
    <source>
        <strain evidence="1 2">2ta16</strain>
    </source>
</reference>
<dbReference type="RefSeq" id="WP_023400440.1">
    <property type="nucleotide sequence ID" value="NZ_AUSV01000086.1"/>
</dbReference>
<sequence length="148" mass="16477">MYFARFGNEMLTSDEMELIGDRALGFKKSVTDSAKQQGKRTQLNKPAYSNAEISAFMSIVLRACKKHLCQNSPIRTNVILELQRNRQPLMDTFSGIKEGLISPCKLDPLLHSYTQSISAKLLPETLLPASDLKAAVSTILFDVARESI</sequence>
<organism evidence="1 2">
    <name type="scientific">Pseudoalteromonas luteoviolacea (strain 2ta16)</name>
    <dbReference type="NCBI Taxonomy" id="1353533"/>
    <lineage>
        <taxon>Bacteria</taxon>
        <taxon>Pseudomonadati</taxon>
        <taxon>Pseudomonadota</taxon>
        <taxon>Gammaproteobacteria</taxon>
        <taxon>Alteromonadales</taxon>
        <taxon>Pseudoalteromonadaceae</taxon>
        <taxon>Pseudoalteromonas</taxon>
    </lineage>
</organism>
<dbReference type="EMBL" id="AUSV01000086">
    <property type="protein sequence ID" value="ESP92143.1"/>
    <property type="molecule type" value="Genomic_DNA"/>
</dbReference>
<evidence type="ECO:0000313" key="1">
    <source>
        <dbReference type="EMBL" id="ESP92143.1"/>
    </source>
</evidence>
<gene>
    <name evidence="1" type="ORF">PL2TA16_04980</name>
</gene>
<proteinExistence type="predicted"/>
<dbReference type="AlphaFoldDB" id="V4HQS7"/>
<evidence type="ECO:0000313" key="2">
    <source>
        <dbReference type="Proteomes" id="UP000017820"/>
    </source>
</evidence>
<accession>V4HQS7</accession>
<comment type="caution">
    <text evidence="1">The sequence shown here is derived from an EMBL/GenBank/DDBJ whole genome shotgun (WGS) entry which is preliminary data.</text>
</comment>
<dbReference type="GeneID" id="29918352"/>
<protein>
    <submittedName>
        <fullName evidence="1">Uncharacterized protein</fullName>
    </submittedName>
</protein>
<dbReference type="PATRIC" id="fig|1353533.3.peg.3575"/>